<proteinExistence type="predicted"/>
<dbReference type="EMBL" id="VSWD01000012">
    <property type="protein sequence ID" value="KAK3086482.1"/>
    <property type="molecule type" value="Genomic_DNA"/>
</dbReference>
<feature type="region of interest" description="Disordered" evidence="2">
    <location>
        <begin position="154"/>
        <end position="175"/>
    </location>
</feature>
<dbReference type="Proteomes" id="UP001186944">
    <property type="component" value="Unassembled WGS sequence"/>
</dbReference>
<reference evidence="3" key="1">
    <citation type="submission" date="2019-08" db="EMBL/GenBank/DDBJ databases">
        <title>The improved chromosome-level genome for the pearl oyster Pinctada fucata martensii using PacBio sequencing and Hi-C.</title>
        <authorList>
            <person name="Zheng Z."/>
        </authorList>
    </citation>
    <scope>NUCLEOTIDE SEQUENCE</scope>
    <source>
        <strain evidence="3">ZZ-2019</strain>
        <tissue evidence="3">Adductor muscle</tissue>
    </source>
</reference>
<keyword evidence="4" id="KW-1185">Reference proteome</keyword>
<evidence type="ECO:0000256" key="1">
    <source>
        <dbReference type="SAM" id="Coils"/>
    </source>
</evidence>
<evidence type="ECO:0000256" key="2">
    <source>
        <dbReference type="SAM" id="MobiDB-lite"/>
    </source>
</evidence>
<dbReference type="SUPFAM" id="SSF57997">
    <property type="entry name" value="Tropomyosin"/>
    <property type="match status" value="1"/>
</dbReference>
<name>A0AA88XS39_PINIB</name>
<gene>
    <name evidence="3" type="ORF">FSP39_019017</name>
</gene>
<sequence>MATDDFHLTNRKLDTVETGIEIVKEKVGIVDNRLIRMSNDWRNFDSRLDHLEHDINSHENRMGQMTMRNNTHSAKLRALEEEIAALKGNRTHRGDYDPRRNTLNPYVPKIDTGIYSPRYDKVNIDHRNLEFQKDQQLSHRDAYGDQMYGHERENRYNTRLPDKNLPTQPDHSSSERKMRFDLDRVELHEGNFKPWTGRDALVRQGGMPAAQSGGVYLFIRTDKGALTEIRKALQEGRSVLANSGGQLKGIAHSDQIRILEGRLDGWNVKPSLDPNKEWDILNVVAVFWFPSKYTTQQWLDSSHFRDQNFPFPYGADMSVAPINFIPKEGDIYGTTFLVSEYRDITDVDAFREKFIKPLRGIFQRLRVPDFVMNTIGADNFNRRSWMRKKSIVTVNRFEDSASATKFFFDPEYVTLRTQLNDMMRWRTTVLFNLIKLLEGHHGWNIRYPVTRRGEYWMERTDSNPAINNIIIVLEFSDVSHADLWLMTSKFKSMQFPEPYGFESFIVPINYNPTYAGYTFLLTEYPEAFIELVRDKYLPRLRTLLGRFYKYDDQLTIQFLSRGLPREEMQKSRGNWINRRSSIIGIRFRNEYDAMDFWRDTLVQGNQGWNSLQYNSMPYIILVFEFSKSKDAEEWLQSNHKLKNLYSPANLDTFTVPINYRPTFDPSGNTFLMIEYPRVIHEKIRDEFIPKVRGILRKLNDFDDQLPVMALGYDGGSIRHLGGYWVRPRSSLICFRFKNRNEAVDFWQNAEFREAQEEIRREIERRPWFSTDQLFHPTAVIFTFTETKV</sequence>
<protein>
    <submittedName>
        <fullName evidence="3">Uncharacterized protein</fullName>
    </submittedName>
</protein>
<organism evidence="3 4">
    <name type="scientific">Pinctada imbricata</name>
    <name type="common">Atlantic pearl-oyster</name>
    <name type="synonym">Pinctada martensii</name>
    <dbReference type="NCBI Taxonomy" id="66713"/>
    <lineage>
        <taxon>Eukaryota</taxon>
        <taxon>Metazoa</taxon>
        <taxon>Spiralia</taxon>
        <taxon>Lophotrochozoa</taxon>
        <taxon>Mollusca</taxon>
        <taxon>Bivalvia</taxon>
        <taxon>Autobranchia</taxon>
        <taxon>Pteriomorphia</taxon>
        <taxon>Pterioida</taxon>
        <taxon>Pterioidea</taxon>
        <taxon>Pteriidae</taxon>
        <taxon>Pinctada</taxon>
    </lineage>
</organism>
<dbReference type="AlphaFoldDB" id="A0AA88XS39"/>
<feature type="coiled-coil region" evidence="1">
    <location>
        <begin position="48"/>
        <end position="89"/>
    </location>
</feature>
<evidence type="ECO:0000313" key="3">
    <source>
        <dbReference type="EMBL" id="KAK3086482.1"/>
    </source>
</evidence>
<accession>A0AA88XS39</accession>
<comment type="caution">
    <text evidence="3">The sequence shown here is derived from an EMBL/GenBank/DDBJ whole genome shotgun (WGS) entry which is preliminary data.</text>
</comment>
<evidence type="ECO:0000313" key="4">
    <source>
        <dbReference type="Proteomes" id="UP001186944"/>
    </source>
</evidence>
<keyword evidence="1" id="KW-0175">Coiled coil</keyword>